<gene>
    <name evidence="1" type="ordered locus">SNE_A14170</name>
</gene>
<keyword evidence="2" id="KW-1185">Reference proteome</keyword>
<reference key="1">
    <citation type="journal article" date="2011" name="Mol. Biol. Evol.">
        <title>Unity in variety -- the pan-genome of the Chlamydiae.</title>
        <authorList>
            <person name="Collingro A."/>
            <person name="Tischler P."/>
            <person name="Weinmaier T."/>
            <person name="Penz T."/>
            <person name="Heinz E."/>
            <person name="Brunham R.C."/>
            <person name="Read T.D."/>
            <person name="Bavoil P.M."/>
            <person name="Sachse K."/>
            <person name="Kahane S."/>
            <person name="Friedman M.G."/>
            <person name="Rattei T."/>
            <person name="Myers G.S.A."/>
            <person name="Horn M."/>
        </authorList>
    </citation>
    <scope>NUCLEOTIDE SEQUENCE</scope>
    <source>
        <strain>Z</strain>
    </source>
</reference>
<accession>F8L8Z0</accession>
<proteinExistence type="predicted"/>
<organism evidence="1 2">
    <name type="scientific">Simkania negevensis (strain ATCC VR-1471 / DSM 27360 / Z)</name>
    <dbReference type="NCBI Taxonomy" id="331113"/>
    <lineage>
        <taxon>Bacteria</taxon>
        <taxon>Pseudomonadati</taxon>
        <taxon>Chlamydiota</taxon>
        <taxon>Chlamydiia</taxon>
        <taxon>Parachlamydiales</taxon>
        <taxon>Simkaniaceae</taxon>
        <taxon>Simkania</taxon>
    </lineage>
</organism>
<protein>
    <submittedName>
        <fullName evidence="1">Uncharacterized protein</fullName>
    </submittedName>
</protein>
<dbReference type="EMBL" id="FR872582">
    <property type="protein sequence ID" value="CCB89294.1"/>
    <property type="molecule type" value="Genomic_DNA"/>
</dbReference>
<sequence length="687" mass="77108">MYNNSWKEGGEMSTIYNCAGSLLGAVYSYFSNSKVSEDQCFKNLNEAYKALAVHATEVFPLLLDSTEGSKFSRLENAVELLQANGFIMDSELISRFQEALRVYEDNFSGFVGLQVGDNSTLEERAQEASKKAQAQGNTDEKLNYRAEFYQHLVKKDYLAQEAESEAGAYANFIDLREKLRLAFQLGSDNKVQVSDLERLGSAQDLNPKLQLYVQTYLEAEAKYQEKFQTWFDSNPNVSTRILLKQAQEQVATGGGKSFVWEGRAEFLEKRVQQLDQVVRGGFTALYDTYHSEVEKESLALRGCLSQIDPSLVGESRWGNSSWKVVRLFTWIGNTYSAWKNSEEASDLTRKYQGLQVEVSTPKPMVENDVKSWMDRSATVESLLPEETKQTLQESKKRYLDDIKPHLKHETLEAVVAGRDGEISKEQELRMLYQSLKAKNPGLRDKQGEAIEFNDRESALYVTGVGYTVIVGTPAEGSAKSTLSRTLMGGDLEGEVTSLLKDKIIPPNVVGYVRWKDSSKREILYAQPQVATFESVGEKGDKDLLKSKIVASDRIVFETTDEGEVKFEAGALRFGCYVSDYDKALKKAPGLVKTIALPILKRSYPNGTKVTLNLTSMSVALVENAEKNKTSRKASMDYSLNEKNKVELEHGDEFNQTLLGLARSNPIGHYKGLPKLRSNFEGITWKTL</sequence>
<dbReference type="AlphaFoldDB" id="F8L8Z0"/>
<evidence type="ECO:0000313" key="1">
    <source>
        <dbReference type="EMBL" id="CCB89294.1"/>
    </source>
</evidence>
<reference evidence="1 2" key="2">
    <citation type="journal article" date="2011" name="Mol. Biol. Evol.">
        <title>Unity in variety--the pan-genome of the Chlamydiae.</title>
        <authorList>
            <person name="Collingro A."/>
            <person name="Tischler P."/>
            <person name="Weinmaier T."/>
            <person name="Penz T."/>
            <person name="Heinz E."/>
            <person name="Brunham R.C."/>
            <person name="Read T.D."/>
            <person name="Bavoil P.M."/>
            <person name="Sachse K."/>
            <person name="Kahane S."/>
            <person name="Friedman M.G."/>
            <person name="Rattei T."/>
            <person name="Myers G.S."/>
            <person name="Horn M."/>
        </authorList>
    </citation>
    <scope>NUCLEOTIDE SEQUENCE [LARGE SCALE GENOMIC DNA]</scope>
    <source>
        <strain evidence="2">ATCC VR-1471 / Z</strain>
    </source>
</reference>
<evidence type="ECO:0000313" key="2">
    <source>
        <dbReference type="Proteomes" id="UP000000496"/>
    </source>
</evidence>
<dbReference type="HOGENOM" id="CLU_400561_0_0_0"/>
<name>F8L8Z0_SIMNZ</name>
<dbReference type="Proteomes" id="UP000000496">
    <property type="component" value="Chromosome gsn.131"/>
</dbReference>
<dbReference type="KEGG" id="sng:SNE_A14170"/>